<feature type="compositionally biased region" description="Polar residues" evidence="4">
    <location>
        <begin position="526"/>
        <end position="536"/>
    </location>
</feature>
<reference evidence="7" key="1">
    <citation type="submission" date="2013-09" db="EMBL/GenBank/DDBJ databases">
        <title>The Genome Sequence of Anopheles culicifacies species A.</title>
        <authorList>
            <consortium name="The Broad Institute Genomics Platform"/>
            <person name="Neafsey D.E."/>
            <person name="Besansky N."/>
            <person name="Howell P."/>
            <person name="Walton C."/>
            <person name="Young S.K."/>
            <person name="Zeng Q."/>
            <person name="Gargeya S."/>
            <person name="Fitzgerald M."/>
            <person name="Haas B."/>
            <person name="Abouelleil A."/>
            <person name="Allen A.W."/>
            <person name="Alvarado L."/>
            <person name="Arachchi H.M."/>
            <person name="Berlin A.M."/>
            <person name="Chapman S.B."/>
            <person name="Gainer-Dewar J."/>
            <person name="Goldberg J."/>
            <person name="Griggs A."/>
            <person name="Gujja S."/>
            <person name="Hansen M."/>
            <person name="Howarth C."/>
            <person name="Imamovic A."/>
            <person name="Ireland A."/>
            <person name="Larimer J."/>
            <person name="McCowan C."/>
            <person name="Murphy C."/>
            <person name="Pearson M."/>
            <person name="Poon T.W."/>
            <person name="Priest M."/>
            <person name="Roberts A."/>
            <person name="Saif S."/>
            <person name="Shea T."/>
            <person name="Sisk P."/>
            <person name="Sykes S."/>
            <person name="Wortman J."/>
            <person name="Nusbaum C."/>
            <person name="Birren B."/>
        </authorList>
    </citation>
    <scope>NUCLEOTIDE SEQUENCE [LARGE SCALE GENOMIC DNA]</scope>
    <source>
        <strain evidence="7">A-37</strain>
    </source>
</reference>
<feature type="region of interest" description="Disordered" evidence="4">
    <location>
        <begin position="1"/>
        <end position="20"/>
    </location>
</feature>
<evidence type="ECO:0000256" key="4">
    <source>
        <dbReference type="SAM" id="MobiDB-lite"/>
    </source>
</evidence>
<feature type="region of interest" description="Disordered" evidence="4">
    <location>
        <begin position="390"/>
        <end position="614"/>
    </location>
</feature>
<feature type="region of interest" description="Disordered" evidence="4">
    <location>
        <begin position="63"/>
        <end position="83"/>
    </location>
</feature>
<evidence type="ECO:0000313" key="7">
    <source>
        <dbReference type="Proteomes" id="UP000075883"/>
    </source>
</evidence>
<feature type="compositionally biased region" description="Low complexity" evidence="4">
    <location>
        <begin position="343"/>
        <end position="355"/>
    </location>
</feature>
<dbReference type="InterPro" id="IPR005559">
    <property type="entry name" value="CG-1_dom"/>
</dbReference>
<dbReference type="PANTHER" id="PTHR23335">
    <property type="entry name" value="CALMODULIN-BINDING TRANSCRIPTION ACTIVATOR CAMTA"/>
    <property type="match status" value="1"/>
</dbReference>
<dbReference type="GO" id="GO:0003712">
    <property type="term" value="F:transcription coregulator activity"/>
    <property type="evidence" value="ECO:0007669"/>
    <property type="project" value="TreeGrafter"/>
</dbReference>
<dbReference type="EnsemblMetazoa" id="ACUA024194-RA">
    <property type="protein sequence ID" value="ACUA024194-PA"/>
    <property type="gene ID" value="ACUA024194"/>
</dbReference>
<evidence type="ECO:0000256" key="2">
    <source>
        <dbReference type="ARBA" id="ARBA00023163"/>
    </source>
</evidence>
<keyword evidence="7" id="KW-1185">Reference proteome</keyword>
<feature type="compositionally biased region" description="Gly residues" evidence="4">
    <location>
        <begin position="429"/>
        <end position="439"/>
    </location>
</feature>
<dbReference type="Proteomes" id="UP000075883">
    <property type="component" value="Unassembled WGS sequence"/>
</dbReference>
<dbReference type="GO" id="GO:0006357">
    <property type="term" value="P:regulation of transcription by RNA polymerase II"/>
    <property type="evidence" value="ECO:0007669"/>
    <property type="project" value="TreeGrafter"/>
</dbReference>
<feature type="compositionally biased region" description="Polar residues" evidence="4">
    <location>
        <begin position="390"/>
        <end position="404"/>
    </location>
</feature>
<dbReference type="EMBL" id="AXCM01007246">
    <property type="status" value="NOT_ANNOTATED_CDS"/>
    <property type="molecule type" value="Genomic_DNA"/>
</dbReference>
<accession>A0A182MR11</accession>
<proteinExistence type="predicted"/>
<feature type="compositionally biased region" description="Low complexity" evidence="4">
    <location>
        <begin position="452"/>
        <end position="478"/>
    </location>
</feature>
<dbReference type="GO" id="GO:0003690">
    <property type="term" value="F:double-stranded DNA binding"/>
    <property type="evidence" value="ECO:0007669"/>
    <property type="project" value="TreeGrafter"/>
</dbReference>
<feature type="compositionally biased region" description="Gly residues" evidence="4">
    <location>
        <begin position="605"/>
        <end position="614"/>
    </location>
</feature>
<dbReference type="AlphaFoldDB" id="A0A182MR11"/>
<reference evidence="6" key="2">
    <citation type="submission" date="2020-05" db="UniProtKB">
        <authorList>
            <consortium name="EnsemblMetazoa"/>
        </authorList>
    </citation>
    <scope>IDENTIFICATION</scope>
    <source>
        <strain evidence="6">A-37</strain>
    </source>
</reference>
<feature type="compositionally biased region" description="Basic and acidic residues" evidence="4">
    <location>
        <begin position="63"/>
        <end position="76"/>
    </location>
</feature>
<feature type="compositionally biased region" description="Low complexity" evidence="4">
    <location>
        <begin position="497"/>
        <end position="525"/>
    </location>
</feature>
<organism evidence="6 7">
    <name type="scientific">Anopheles culicifacies</name>
    <dbReference type="NCBI Taxonomy" id="139723"/>
    <lineage>
        <taxon>Eukaryota</taxon>
        <taxon>Metazoa</taxon>
        <taxon>Ecdysozoa</taxon>
        <taxon>Arthropoda</taxon>
        <taxon>Hexapoda</taxon>
        <taxon>Insecta</taxon>
        <taxon>Pterygota</taxon>
        <taxon>Neoptera</taxon>
        <taxon>Endopterygota</taxon>
        <taxon>Diptera</taxon>
        <taxon>Nematocera</taxon>
        <taxon>Culicoidea</taxon>
        <taxon>Culicidae</taxon>
        <taxon>Anophelinae</taxon>
        <taxon>Anopheles</taxon>
        <taxon>culicifacies species complex</taxon>
    </lineage>
</organism>
<dbReference type="PANTHER" id="PTHR23335:SF1">
    <property type="entry name" value="CALMODULIN-BINDING TRANSCRIPTION ACTIVATOR, ISOFORM F"/>
    <property type="match status" value="1"/>
</dbReference>
<dbReference type="Pfam" id="PF03859">
    <property type="entry name" value="CG-1"/>
    <property type="match status" value="1"/>
</dbReference>
<comment type="subcellular location">
    <subcellularLocation>
        <location evidence="1">Nucleus</location>
    </subcellularLocation>
</comment>
<name>A0A182MR11_9DIPT</name>
<feature type="region of interest" description="Disordered" evidence="4">
    <location>
        <begin position="338"/>
        <end position="359"/>
    </location>
</feature>
<evidence type="ECO:0000256" key="1">
    <source>
        <dbReference type="ARBA" id="ARBA00004123"/>
    </source>
</evidence>
<feature type="domain" description="CG-1" evidence="5">
    <location>
        <begin position="30"/>
        <end position="200"/>
    </location>
</feature>
<evidence type="ECO:0000259" key="5">
    <source>
        <dbReference type="PROSITE" id="PS51437"/>
    </source>
</evidence>
<dbReference type="STRING" id="139723.A0A182MR11"/>
<dbReference type="PROSITE" id="PS51437">
    <property type="entry name" value="CG_1"/>
    <property type="match status" value="1"/>
</dbReference>
<sequence>MGWNHYSTRELKPDLSQGGSSIKESTFVRIVGRKIVSLAVLSDDPEIAAILISFDKHSEWQSKEVKTRIRKPRESSQTHSDTLPSEAVRKRLELLNSISTRAPRREGKCIAKRPKSGSMLLYSRKKVRYRRDGYCWKKRKDGKTTREDHMKLKVQGTECIYGCYVHSAILPTFHRRCYWLLQNPDIVLVHYLNVPYPDDNKMAVITPNLALWGDKKEWTKEELVSQLKPMFFSEDEPDTANEIEISTAETVEAIVSQLMEKQRMARQTALVKQLECGCPDANCADGKSCSHPMRRISAAKSVQELGKRTDGHGGGTAPNVLIGSRMYPRWLDNRRMATGRVEQQQQQQQQQQQPQHAQHTILDPNGARAITPKTLDSSIHFQVIPTSAQSLTGQNSIRPGNQNPSGLVSLSGSNSSSQLTSVSSHITNGIGGGSQGNHLGGHRSAMIITTNQHQQQQHHQQQQQQQHPHLHPQQQHPNVHSHHGHPHAQQQHTLTMNGNSNSSSSNSNSTNSTNSNTTSNPSGSNQLTAIGHSNQVTSSNGNGAGTGTDRSNTVNGVPAGARDTNINLNGSNENHISMNRPSNQRSSVDGPNGDSSGLMANGSSNGQGGQGTNV</sequence>
<dbReference type="SMART" id="SM01076">
    <property type="entry name" value="CG-1"/>
    <property type="match status" value="1"/>
</dbReference>
<dbReference type="GO" id="GO:0005634">
    <property type="term" value="C:nucleus"/>
    <property type="evidence" value="ECO:0007669"/>
    <property type="project" value="UniProtKB-SubCell"/>
</dbReference>
<keyword evidence="2" id="KW-0804">Transcription</keyword>
<keyword evidence="3" id="KW-0539">Nucleus</keyword>
<evidence type="ECO:0000256" key="3">
    <source>
        <dbReference type="ARBA" id="ARBA00023242"/>
    </source>
</evidence>
<evidence type="ECO:0000313" key="6">
    <source>
        <dbReference type="EnsemblMetazoa" id="ACUA024194-PA"/>
    </source>
</evidence>
<protein>
    <recommendedName>
        <fullName evidence="5">CG-1 domain-containing protein</fullName>
    </recommendedName>
</protein>
<dbReference type="VEuPathDB" id="VectorBase:ACUA024194"/>
<feature type="compositionally biased region" description="Polar residues" evidence="4">
    <location>
        <begin position="564"/>
        <end position="595"/>
    </location>
</feature>
<feature type="compositionally biased region" description="Low complexity" evidence="4">
    <location>
        <begin position="405"/>
        <end position="424"/>
    </location>
</feature>